<keyword evidence="8" id="KW-1185">Reference proteome</keyword>
<feature type="transmembrane region" description="Helical" evidence="6">
    <location>
        <begin position="458"/>
        <end position="483"/>
    </location>
</feature>
<feature type="transmembrane region" description="Helical" evidence="6">
    <location>
        <begin position="246"/>
        <end position="270"/>
    </location>
</feature>
<organism evidence="7 8">
    <name type="scientific">Spiroplasma taiwanense CT-1</name>
    <dbReference type="NCBI Taxonomy" id="1276220"/>
    <lineage>
        <taxon>Bacteria</taxon>
        <taxon>Bacillati</taxon>
        <taxon>Mycoplasmatota</taxon>
        <taxon>Mollicutes</taxon>
        <taxon>Entomoplasmatales</taxon>
        <taxon>Spiroplasmataceae</taxon>
        <taxon>Spiroplasma</taxon>
    </lineage>
</organism>
<dbReference type="GO" id="GO:0022857">
    <property type="term" value="F:transmembrane transporter activity"/>
    <property type="evidence" value="ECO:0007669"/>
    <property type="project" value="InterPro"/>
</dbReference>
<dbReference type="HOGENOM" id="CLU_459199_0_0_14"/>
<feature type="transmembrane region" description="Helical" evidence="6">
    <location>
        <begin position="385"/>
        <end position="407"/>
    </location>
</feature>
<dbReference type="KEGG" id="stai:STAIW_v1c09490"/>
<keyword evidence="3 6" id="KW-0812">Transmembrane</keyword>
<name>S5MI17_9MOLU</name>
<feature type="transmembrane region" description="Helical" evidence="6">
    <location>
        <begin position="212"/>
        <end position="234"/>
    </location>
</feature>
<dbReference type="Pfam" id="PF13520">
    <property type="entry name" value="AA_permease_2"/>
    <property type="match status" value="1"/>
</dbReference>
<protein>
    <submittedName>
        <fullName evidence="7">Putative permease</fullName>
    </submittedName>
</protein>
<keyword evidence="5 6" id="KW-0472">Membrane</keyword>
<keyword evidence="4 6" id="KW-1133">Transmembrane helix</keyword>
<dbReference type="STRING" id="1276220.STAIW_v1c09490"/>
<dbReference type="PANTHER" id="PTHR42770:SF7">
    <property type="entry name" value="MEMBRANE PROTEIN"/>
    <property type="match status" value="1"/>
</dbReference>
<evidence type="ECO:0000313" key="8">
    <source>
        <dbReference type="Proteomes" id="UP000014984"/>
    </source>
</evidence>
<dbReference type="PATRIC" id="fig|1276220.3.peg.967"/>
<keyword evidence="2" id="KW-1003">Cell membrane</keyword>
<accession>S5MI17</accession>
<dbReference type="Gene3D" id="1.20.1740.10">
    <property type="entry name" value="Amino acid/polyamine transporter I"/>
    <property type="match status" value="1"/>
</dbReference>
<dbReference type="OrthoDB" id="401072at2"/>
<feature type="transmembrane region" description="Helical" evidence="6">
    <location>
        <begin position="170"/>
        <end position="192"/>
    </location>
</feature>
<evidence type="ECO:0000313" key="7">
    <source>
        <dbReference type="EMBL" id="AGR41535.1"/>
    </source>
</evidence>
<gene>
    <name evidence="7" type="ORF">STAIW_v1c09490</name>
</gene>
<evidence type="ECO:0000256" key="2">
    <source>
        <dbReference type="ARBA" id="ARBA00022475"/>
    </source>
</evidence>
<evidence type="ECO:0000256" key="5">
    <source>
        <dbReference type="ARBA" id="ARBA00023136"/>
    </source>
</evidence>
<feature type="transmembrane region" description="Helical" evidence="6">
    <location>
        <begin position="290"/>
        <end position="308"/>
    </location>
</feature>
<sequence length="534" mass="59764">MNAKKEQLGLFSIIWMGFSFIAGITFTASFSTIVLGDGQGVGINILWIFLIEGVIAFMCAWAFGKLVKFHPEANGGGSQYVRTAFGKFWGLLMGLLNYSVIPVIGVALIVTMIRANFGSDPLQLVGENGKWGAWGSLYLDVIAFGLYIFAATIIFFGIKRYKYVAIIMGYLTWGITLLLMIFGLTVGFMSIADGKSNFDVYIEQAKLLNVKSFSNAFTTCFFAFAGIETFITTGKNIKNRSKNMPIAIIVILTLTTLFYIVFTVIVMMAIGGVFDPNPNSQMFTTFNSEFLKVFGPWLIILCTALMRFNSSLQITLFGATTLEPLASQHFVPSSLKKENKDNVPVKGVITTIGLFSITTLLFLFIPDIVEGVTKKPSPFNYATLASSASIILIAIYSIIIPVALVNGFKKKIKVKKWEYVGWITTLIFLAFTFVSYFIDLFNVFINPYDSDGDFNLQGVIANIFQLIYFVTIVVVLIIVYYFYYKKQIAKLDPNSQEAKELEIYEQNFRILSETEIEEIELIQNSLIKEEKKIV</sequence>
<proteinExistence type="predicted"/>
<feature type="transmembrane region" description="Helical" evidence="6">
    <location>
        <begin position="343"/>
        <end position="365"/>
    </location>
</feature>
<evidence type="ECO:0000256" key="3">
    <source>
        <dbReference type="ARBA" id="ARBA00022692"/>
    </source>
</evidence>
<dbReference type="RefSeq" id="WP_020834674.1">
    <property type="nucleotide sequence ID" value="NC_021846.1"/>
</dbReference>
<dbReference type="PANTHER" id="PTHR42770">
    <property type="entry name" value="AMINO ACID TRANSPORTER-RELATED"/>
    <property type="match status" value="1"/>
</dbReference>
<feature type="transmembrane region" description="Helical" evidence="6">
    <location>
        <begin position="133"/>
        <end position="158"/>
    </location>
</feature>
<dbReference type="GO" id="GO:0005886">
    <property type="term" value="C:plasma membrane"/>
    <property type="evidence" value="ECO:0007669"/>
    <property type="project" value="UniProtKB-SubCell"/>
</dbReference>
<dbReference type="Proteomes" id="UP000014984">
    <property type="component" value="Chromosome"/>
</dbReference>
<feature type="transmembrane region" description="Helical" evidence="6">
    <location>
        <begin position="12"/>
        <end position="33"/>
    </location>
</feature>
<feature type="transmembrane region" description="Helical" evidence="6">
    <location>
        <begin position="419"/>
        <end position="438"/>
    </location>
</feature>
<dbReference type="InterPro" id="IPR050367">
    <property type="entry name" value="APC_superfamily"/>
</dbReference>
<dbReference type="EMBL" id="CP005074">
    <property type="protein sequence ID" value="AGR41535.1"/>
    <property type="molecule type" value="Genomic_DNA"/>
</dbReference>
<dbReference type="eggNOG" id="COG0531">
    <property type="taxonomic scope" value="Bacteria"/>
</dbReference>
<dbReference type="InterPro" id="IPR002293">
    <property type="entry name" value="AA/rel_permease1"/>
</dbReference>
<feature type="transmembrane region" description="Helical" evidence="6">
    <location>
        <begin position="45"/>
        <end position="67"/>
    </location>
</feature>
<reference evidence="7 8" key="1">
    <citation type="journal article" date="2013" name="Genome Biol. Evol.">
        <title>Comparison of metabolic capacities and inference of gene content evolution in mosquito-associated Spiroplasma diminutum and S. taiwanense.</title>
        <authorList>
            <person name="Lo W.S."/>
            <person name="Ku C."/>
            <person name="Chen L.L."/>
            <person name="Chang T.H."/>
            <person name="Kuo C.H."/>
        </authorList>
    </citation>
    <scope>NUCLEOTIDE SEQUENCE [LARGE SCALE GENOMIC DNA]</scope>
    <source>
        <strain evidence="7">CT-1</strain>
    </source>
</reference>
<evidence type="ECO:0000256" key="6">
    <source>
        <dbReference type="SAM" id="Phobius"/>
    </source>
</evidence>
<evidence type="ECO:0000256" key="1">
    <source>
        <dbReference type="ARBA" id="ARBA00004651"/>
    </source>
</evidence>
<feature type="transmembrane region" description="Helical" evidence="6">
    <location>
        <begin position="88"/>
        <end position="113"/>
    </location>
</feature>
<comment type="subcellular location">
    <subcellularLocation>
        <location evidence="1">Cell membrane</location>
        <topology evidence="1">Multi-pass membrane protein</topology>
    </subcellularLocation>
</comment>
<dbReference type="AlphaFoldDB" id="S5MI17"/>
<evidence type="ECO:0000256" key="4">
    <source>
        <dbReference type="ARBA" id="ARBA00022989"/>
    </source>
</evidence>
<dbReference type="PIRSF" id="PIRSF006060">
    <property type="entry name" value="AA_transporter"/>
    <property type="match status" value="1"/>
</dbReference>